<dbReference type="AlphaFoldDB" id="B9A8T4"/>
<evidence type="ECO:0000313" key="1">
    <source>
        <dbReference type="EMBL" id="BAH22215.1"/>
    </source>
</evidence>
<reference evidence="1" key="1">
    <citation type="journal article" date="2009" name="Appl. Environ. Microbiol.">
        <title>Complete WO phage sequences reveal their dynamic evolutionary trajectories and putative functional elements required for integration into the Wolbachia genome.</title>
        <authorList>
            <person name="Tanaka K."/>
            <person name="Furukawa S."/>
            <person name="Nikoh N."/>
            <person name="Sasaki T."/>
            <person name="Fukatsu T."/>
        </authorList>
    </citation>
    <scope>NUCLEOTIDE SEQUENCE</scope>
    <source>
        <strain evidence="1">WCauB</strain>
    </source>
</reference>
<sequence>MLSITLSSVPNYWLPKSGIRKQESRISLYGGFSPCVPKTVPRNGISEVRQYGGF</sequence>
<accession>B9A8T4</accession>
<gene>
    <name evidence="1" type="primary">B2gp10</name>
</gene>
<dbReference type="EMBL" id="AB478515">
    <property type="protein sequence ID" value="BAH22215.1"/>
    <property type="molecule type" value="Genomic_DNA"/>
</dbReference>
<name>B9A8T4_9RICK</name>
<proteinExistence type="predicted"/>
<organism evidence="1">
    <name type="scientific">Wolbachia endosymbiont of Cadra cautella</name>
    <dbReference type="NCBI Taxonomy" id="190193"/>
    <lineage>
        <taxon>Bacteria</taxon>
        <taxon>Pseudomonadati</taxon>
        <taxon>Pseudomonadota</taxon>
        <taxon>Alphaproteobacteria</taxon>
        <taxon>Rickettsiales</taxon>
        <taxon>Anaplasmataceae</taxon>
        <taxon>Wolbachieae</taxon>
        <taxon>Wolbachia</taxon>
    </lineage>
</organism>
<protein>
    <submittedName>
        <fullName evidence="1">Uncharacterized protein B2gp10</fullName>
    </submittedName>
</protein>